<evidence type="ECO:0000313" key="2">
    <source>
        <dbReference type="EMBL" id="ORE05045.1"/>
    </source>
</evidence>
<proteinExistence type="predicted"/>
<dbReference type="EMBL" id="KV921955">
    <property type="protein sequence ID" value="ORE05045.1"/>
    <property type="molecule type" value="Genomic_DNA"/>
</dbReference>
<dbReference type="AlphaFoldDB" id="A0A1X0QZ64"/>
<dbReference type="VEuPathDB" id="FungiDB:BCV72DRAFT_306799"/>
<reference evidence="2" key="1">
    <citation type="journal article" date="2016" name="Proc. Natl. Acad. Sci. U.S.A.">
        <title>Lipid metabolic changes in an early divergent fungus govern the establishment of a mutualistic symbiosis with endobacteria.</title>
        <authorList>
            <person name="Lastovetsky O.A."/>
            <person name="Gaspar M.L."/>
            <person name="Mondo S.J."/>
            <person name="LaButti K.M."/>
            <person name="Sandor L."/>
            <person name="Grigoriev I.V."/>
            <person name="Henry S.A."/>
            <person name="Pawlowska T.E."/>
        </authorList>
    </citation>
    <scope>NUCLEOTIDE SEQUENCE [LARGE SCALE GENOMIC DNA]</scope>
    <source>
        <strain evidence="2">ATCC 52814</strain>
    </source>
</reference>
<dbReference type="OrthoDB" id="2571149at2759"/>
<organism evidence="2">
    <name type="scientific">Rhizopus microsporus var. microsporus</name>
    <dbReference type="NCBI Taxonomy" id="86635"/>
    <lineage>
        <taxon>Eukaryota</taxon>
        <taxon>Fungi</taxon>
        <taxon>Fungi incertae sedis</taxon>
        <taxon>Mucoromycota</taxon>
        <taxon>Mucoromycotina</taxon>
        <taxon>Mucoromycetes</taxon>
        <taxon>Mucorales</taxon>
        <taxon>Mucorineae</taxon>
        <taxon>Rhizopodaceae</taxon>
        <taxon>Rhizopus</taxon>
    </lineage>
</organism>
<name>A0A1X0QZ64_RHIZD</name>
<dbReference type="InterPro" id="IPR008011">
    <property type="entry name" value="Complex1_LYR_dom"/>
</dbReference>
<dbReference type="Pfam" id="PF05347">
    <property type="entry name" value="Complex1_LYR"/>
    <property type="match status" value="1"/>
</dbReference>
<dbReference type="Proteomes" id="UP000242414">
    <property type="component" value="Unassembled WGS sequence"/>
</dbReference>
<protein>
    <recommendedName>
        <fullName evidence="1">Complex 1 LYR protein domain-containing protein</fullName>
    </recommendedName>
</protein>
<gene>
    <name evidence="2" type="ORF">BCV72DRAFT_306799</name>
</gene>
<evidence type="ECO:0000259" key="1">
    <source>
        <dbReference type="Pfam" id="PF05347"/>
    </source>
</evidence>
<accession>A0A1X0QZ64</accession>
<sequence>MVRVYAIAFRSANTALSYQTRLATLGLYRSLLRASEKYEQHPVISNAIREQFKANRHVTSRPRVLELLDQANKIHTHLQKADSHTTERVTQYVADHFKKRHPPQKKKSKKRNFRRRKPYQKPILVTHWTGYQFYRVRGWRQPLRTSMIIKNLVKRQQRRQDLYAELAAQYEMAQKEFQFEKQLGMRQSYHWLQTLNLIKEAMNRCHKRNLKTKTIDPVKKNMILHGEELSKEDLETGNVVSLRRKMKNQNLRHKKTVEKFKTRSVGK</sequence>
<feature type="domain" description="Complex 1 LYR protein" evidence="1">
    <location>
        <begin position="24"/>
        <end position="73"/>
    </location>
</feature>